<dbReference type="STRING" id="1028.SAMN05661096_03319"/>
<keyword evidence="1" id="KW-0732">Signal</keyword>
<evidence type="ECO:0000313" key="3">
    <source>
        <dbReference type="EMBL" id="SMG46873.1"/>
    </source>
</evidence>
<protein>
    <recommendedName>
        <fullName evidence="2">Putative auto-transporter adhesin head GIN domain-containing protein</fullName>
    </recommendedName>
</protein>
<reference evidence="4" key="1">
    <citation type="submission" date="2017-04" db="EMBL/GenBank/DDBJ databases">
        <authorList>
            <person name="Varghese N."/>
            <person name="Submissions S."/>
        </authorList>
    </citation>
    <scope>NUCLEOTIDE SEQUENCE [LARGE SCALE GENOMIC DNA]</scope>
    <source>
        <strain evidence="4">DSM 4125</strain>
    </source>
</reference>
<dbReference type="Gene3D" id="2.160.20.120">
    <property type="match status" value="1"/>
</dbReference>
<dbReference type="AlphaFoldDB" id="A0A1X7L093"/>
<dbReference type="RefSeq" id="WP_085518453.1">
    <property type="nucleotide sequence ID" value="NZ_FXAW01000007.1"/>
</dbReference>
<keyword evidence="4" id="KW-1185">Reference proteome</keyword>
<feature type="domain" description="Putative auto-transporter adhesin head GIN" evidence="2">
    <location>
        <begin position="40"/>
        <end position="120"/>
    </location>
</feature>
<dbReference type="Pfam" id="PF10988">
    <property type="entry name" value="DUF2807"/>
    <property type="match status" value="2"/>
</dbReference>
<dbReference type="InterPro" id="IPR021255">
    <property type="entry name" value="DUF2807"/>
</dbReference>
<proteinExistence type="predicted"/>
<dbReference type="Proteomes" id="UP000193804">
    <property type="component" value="Unassembled WGS sequence"/>
</dbReference>
<evidence type="ECO:0000256" key="1">
    <source>
        <dbReference type="SAM" id="SignalP"/>
    </source>
</evidence>
<accession>A0A1X7L093</accession>
<sequence length="197" mass="21156">MKKVLLLIITFYLSTAYCVAQDSPSLEKDEVVKEIALPSFNTVAVKGGGDYYFHYSSNTKVEIKGADSCVESIGVIVSSKILSLNPLGGFSENCRVEIHIFMPNIREIQQNGGGRIVVNEGFAPVDKFKCTLDGGGILIMTSLKVDSLLAFIEGGGEISARVNKKIHGKIRAGGVISYQGDPLIETDIVGGGTIKRK</sequence>
<feature type="domain" description="Putative auto-transporter adhesin head GIN" evidence="2">
    <location>
        <begin position="125"/>
        <end position="182"/>
    </location>
</feature>
<feature type="chain" id="PRO_5013095491" description="Putative auto-transporter adhesin head GIN domain-containing protein" evidence="1">
    <location>
        <begin position="21"/>
        <end position="197"/>
    </location>
</feature>
<gene>
    <name evidence="3" type="ORF">SAMN05661096_03319</name>
</gene>
<dbReference type="EMBL" id="FXAW01000007">
    <property type="protein sequence ID" value="SMG46873.1"/>
    <property type="molecule type" value="Genomic_DNA"/>
</dbReference>
<feature type="signal peptide" evidence="1">
    <location>
        <begin position="1"/>
        <end position="20"/>
    </location>
</feature>
<dbReference type="OrthoDB" id="5585143at2"/>
<evidence type="ECO:0000313" key="4">
    <source>
        <dbReference type="Proteomes" id="UP000193804"/>
    </source>
</evidence>
<evidence type="ECO:0000259" key="2">
    <source>
        <dbReference type="Pfam" id="PF10988"/>
    </source>
</evidence>
<organism evidence="3 4">
    <name type="scientific">Marivirga sericea</name>
    <dbReference type="NCBI Taxonomy" id="1028"/>
    <lineage>
        <taxon>Bacteria</taxon>
        <taxon>Pseudomonadati</taxon>
        <taxon>Bacteroidota</taxon>
        <taxon>Cytophagia</taxon>
        <taxon>Cytophagales</taxon>
        <taxon>Marivirgaceae</taxon>
        <taxon>Marivirga</taxon>
    </lineage>
</organism>
<name>A0A1X7L093_9BACT</name>